<feature type="transmembrane region" description="Helical" evidence="1">
    <location>
        <begin position="45"/>
        <end position="65"/>
    </location>
</feature>
<feature type="transmembrane region" description="Helical" evidence="1">
    <location>
        <begin position="176"/>
        <end position="196"/>
    </location>
</feature>
<feature type="transmembrane region" description="Helical" evidence="1">
    <location>
        <begin position="12"/>
        <end position="33"/>
    </location>
</feature>
<feature type="transmembrane region" description="Helical" evidence="1">
    <location>
        <begin position="475"/>
        <end position="497"/>
    </location>
</feature>
<dbReference type="AlphaFoldDB" id="A0A2W5T4V8"/>
<feature type="transmembrane region" description="Helical" evidence="1">
    <location>
        <begin position="77"/>
        <end position="97"/>
    </location>
</feature>
<comment type="caution">
    <text evidence="2">The sequence shown here is derived from an EMBL/GenBank/DDBJ whole genome shotgun (WGS) entry which is preliminary data.</text>
</comment>
<feature type="transmembrane region" description="Helical" evidence="1">
    <location>
        <begin position="351"/>
        <end position="371"/>
    </location>
</feature>
<keyword evidence="1" id="KW-0812">Transmembrane</keyword>
<keyword evidence="1" id="KW-0472">Membrane</keyword>
<keyword evidence="1" id="KW-1133">Transmembrane helix</keyword>
<dbReference type="Proteomes" id="UP000249061">
    <property type="component" value="Unassembled WGS sequence"/>
</dbReference>
<evidence type="ECO:0000256" key="1">
    <source>
        <dbReference type="SAM" id="Phobius"/>
    </source>
</evidence>
<gene>
    <name evidence="2" type="ORF">DI536_19960</name>
</gene>
<organism evidence="2 3">
    <name type="scientific">Archangium gephyra</name>
    <dbReference type="NCBI Taxonomy" id="48"/>
    <lineage>
        <taxon>Bacteria</taxon>
        <taxon>Pseudomonadati</taxon>
        <taxon>Myxococcota</taxon>
        <taxon>Myxococcia</taxon>
        <taxon>Myxococcales</taxon>
        <taxon>Cystobacterineae</taxon>
        <taxon>Archangiaceae</taxon>
        <taxon>Archangium</taxon>
    </lineage>
</organism>
<feature type="transmembrane region" description="Helical" evidence="1">
    <location>
        <begin position="383"/>
        <end position="402"/>
    </location>
</feature>
<protein>
    <submittedName>
        <fullName evidence="2">Uncharacterized protein</fullName>
    </submittedName>
</protein>
<accession>A0A2W5T4V8</accession>
<proteinExistence type="predicted"/>
<sequence>MNVMTMSPPVSLKFSARAWWLLILLPVNVLMLAELRSGTHDTRRWLGALAPVLPLLLLVVWAEIANSPRAVRLRTELRLMLPVGVVLLLATGFGMVLPSVFPAASALVMVVSQVLSLVLPSAVILVPLTWEAERGTLPALMTSPRAGQVIGEKFALSALVIVTSFTQVALSPGNERSYALAGHVIALATALPWFFFAKKDVSSLGLTVVVPILLVLPFALFESMLGVVVLGFYGVTMLALVPRAVRRGVFAPGFGESWVLNSVGGPERRLAPLLGAELREQRESVLLGVLALTVAVALSGHRELQVGMLFFLSAAAAALSPAQAFAEARRTGTLELRLSLVPRARVFREKALVSLGVMAVSNIVAPVALLMSLGSMQWSAVPAWAMEMVVIWALALAVSIELSGAAVSLAMSSLIATGVMLATVMVFIGGYIGAAYLASHEGRGSEYLGAVMFIVLVTALVVAQQRFVALRPLRRVLLVGVPFVLFSALSLGGAAALSGG</sequence>
<feature type="transmembrane region" description="Helical" evidence="1">
    <location>
        <begin position="103"/>
        <end position="128"/>
    </location>
</feature>
<evidence type="ECO:0000313" key="3">
    <source>
        <dbReference type="Proteomes" id="UP000249061"/>
    </source>
</evidence>
<reference evidence="2 3" key="1">
    <citation type="submission" date="2017-08" db="EMBL/GenBank/DDBJ databases">
        <title>Infants hospitalized years apart are colonized by the same room-sourced microbial strains.</title>
        <authorList>
            <person name="Brooks B."/>
            <person name="Olm M.R."/>
            <person name="Firek B.A."/>
            <person name="Baker R."/>
            <person name="Thomas B.C."/>
            <person name="Morowitz M.J."/>
            <person name="Banfield J.F."/>
        </authorList>
    </citation>
    <scope>NUCLEOTIDE SEQUENCE [LARGE SCALE GENOMIC DNA]</scope>
    <source>
        <strain evidence="2">S2_003_000_R2_14</strain>
    </source>
</reference>
<feature type="transmembrane region" description="Helical" evidence="1">
    <location>
        <begin position="414"/>
        <end position="438"/>
    </location>
</feature>
<name>A0A2W5T4V8_9BACT</name>
<feature type="transmembrane region" description="Helical" evidence="1">
    <location>
        <begin position="227"/>
        <end position="245"/>
    </location>
</feature>
<feature type="transmembrane region" description="Helical" evidence="1">
    <location>
        <begin position="203"/>
        <end position="221"/>
    </location>
</feature>
<feature type="transmembrane region" description="Helical" evidence="1">
    <location>
        <begin position="444"/>
        <end position="463"/>
    </location>
</feature>
<evidence type="ECO:0000313" key="2">
    <source>
        <dbReference type="EMBL" id="PZR10519.1"/>
    </source>
</evidence>
<dbReference type="EMBL" id="QFQP01000017">
    <property type="protein sequence ID" value="PZR10519.1"/>
    <property type="molecule type" value="Genomic_DNA"/>
</dbReference>